<feature type="domain" description="Helicase ATP-binding" evidence="8">
    <location>
        <begin position="25"/>
        <end position="192"/>
    </location>
</feature>
<evidence type="ECO:0000259" key="8">
    <source>
        <dbReference type="PROSITE" id="PS51192"/>
    </source>
</evidence>
<evidence type="ECO:0000256" key="5">
    <source>
        <dbReference type="ARBA" id="ARBA00023125"/>
    </source>
</evidence>
<dbReference type="InterPro" id="IPR001650">
    <property type="entry name" value="Helicase_C-like"/>
</dbReference>
<keyword evidence="3 10" id="KW-0347">Helicase</keyword>
<protein>
    <recommendedName>
        <fullName evidence="6">ATP-dependent DNA helicase RecQ</fullName>
    </recommendedName>
    <alternativeName>
        <fullName evidence="7">DNA 3'-5' helicase RecQ</fullName>
    </alternativeName>
</protein>
<dbReference type="GO" id="GO:0005524">
    <property type="term" value="F:ATP binding"/>
    <property type="evidence" value="ECO:0007669"/>
    <property type="project" value="UniProtKB-KW"/>
</dbReference>
<name>A0A0R1S5E3_9LACO</name>
<dbReference type="InterPro" id="IPR032284">
    <property type="entry name" value="RecQ_Zn-bd"/>
</dbReference>
<keyword evidence="4" id="KW-0067">ATP-binding</keyword>
<dbReference type="InterPro" id="IPR027417">
    <property type="entry name" value="P-loop_NTPase"/>
</dbReference>
<dbReference type="STRING" id="1423739.FC85_GL001252"/>
<dbReference type="GO" id="GO:0006281">
    <property type="term" value="P:DNA repair"/>
    <property type="evidence" value="ECO:0007669"/>
    <property type="project" value="TreeGrafter"/>
</dbReference>
<dbReference type="NCBIfam" id="TIGR00614">
    <property type="entry name" value="recQ_fam"/>
    <property type="match status" value="1"/>
</dbReference>
<dbReference type="GO" id="GO:0043590">
    <property type="term" value="C:bacterial nucleoid"/>
    <property type="evidence" value="ECO:0007669"/>
    <property type="project" value="TreeGrafter"/>
</dbReference>
<dbReference type="GO" id="GO:0005737">
    <property type="term" value="C:cytoplasm"/>
    <property type="evidence" value="ECO:0007669"/>
    <property type="project" value="TreeGrafter"/>
</dbReference>
<feature type="domain" description="Helicase C-terminal" evidence="9">
    <location>
        <begin position="221"/>
        <end position="368"/>
    </location>
</feature>
<dbReference type="GO" id="GO:0009378">
    <property type="term" value="F:four-way junction helicase activity"/>
    <property type="evidence" value="ECO:0007669"/>
    <property type="project" value="TreeGrafter"/>
</dbReference>
<reference evidence="10 11" key="1">
    <citation type="journal article" date="2015" name="Genome Announc.">
        <title>Expanding the biotechnology potential of lactobacilli through comparative genomics of 213 strains and associated genera.</title>
        <authorList>
            <person name="Sun Z."/>
            <person name="Harris H.M."/>
            <person name="McCann A."/>
            <person name="Guo C."/>
            <person name="Argimon S."/>
            <person name="Zhang W."/>
            <person name="Yang X."/>
            <person name="Jeffery I.B."/>
            <person name="Cooney J.C."/>
            <person name="Kagawa T.F."/>
            <person name="Liu W."/>
            <person name="Song Y."/>
            <person name="Salvetti E."/>
            <person name="Wrobel A."/>
            <person name="Rasinkangas P."/>
            <person name="Parkhill J."/>
            <person name="Rea M.C."/>
            <person name="O'Sullivan O."/>
            <person name="Ritari J."/>
            <person name="Douillard F.P."/>
            <person name="Paul Ross R."/>
            <person name="Yang R."/>
            <person name="Briner A.E."/>
            <person name="Felis G.E."/>
            <person name="de Vos W.M."/>
            <person name="Barrangou R."/>
            <person name="Klaenhammer T.R."/>
            <person name="Caufield P.W."/>
            <person name="Cui Y."/>
            <person name="Zhang H."/>
            <person name="O'Toole P.W."/>
        </authorList>
    </citation>
    <scope>NUCLEOTIDE SEQUENCE [LARGE SCALE GENOMIC DNA]</scope>
    <source>
        <strain evidence="10 11">DSM 14421</strain>
    </source>
</reference>
<keyword evidence="1" id="KW-0547">Nucleotide-binding</keyword>
<accession>A0A0R1S5E3</accession>
<dbReference type="CDD" id="cd17920">
    <property type="entry name" value="DEXHc_RecQ"/>
    <property type="match status" value="1"/>
</dbReference>
<dbReference type="InterPro" id="IPR011545">
    <property type="entry name" value="DEAD/DEAH_box_helicase_dom"/>
</dbReference>
<dbReference type="PATRIC" id="fig|1423739.3.peg.1308"/>
<comment type="caution">
    <text evidence="10">The sequence shown here is derived from an EMBL/GenBank/DDBJ whole genome shotgun (WGS) entry which is preliminary data.</text>
</comment>
<dbReference type="GO" id="GO:0043138">
    <property type="term" value="F:3'-5' DNA helicase activity"/>
    <property type="evidence" value="ECO:0007669"/>
    <property type="project" value="TreeGrafter"/>
</dbReference>
<sequence length="483" mass="56221">MVNLLDELYKYFGFRQFRPGQEQVIQNLIARHHTLAVLPTGGGKTLLYQLYGAISHQRVVIVSPLISLMQDQVSRLQYLGSKHVVALTSTLDFKQRWAILTHLQDYQFIYVSPEMLSNPKVIAYFRQLSVGLFVIDEAHCISEWGPDFRPDYLRLGQIREQLNRPLTLMMTATATQQIQKDILSKLGFASQDVQKVVLPVDRPNIFLSAKMCENQKSKNQLLQSLVSKLNGAGIIYFSSKSQAEQTALTLNRQTGKRVMAYHGGMDSQPRFRIQQQFMNDEIDVICATSAFGMGIDKDNIRFVIHYHLPSSIQNYVQEIGRCGRDQQPSLAILLYEPNDHYLQTHLIENNFPEEGLLQYLYQHPDKLTGNDAFKVIKYYYDQHYSFEKIQKTFRLIQQHRLTELNEMLAYVEATGCRRASILSHFNEQISPTLNPKYCCDHHYDFWRSWETFNDQYLKKTPITNLKSRSNWRTILDRLFLLKN</sequence>
<dbReference type="SMART" id="SM00490">
    <property type="entry name" value="HELICc"/>
    <property type="match status" value="1"/>
</dbReference>
<dbReference type="PROSITE" id="PS51194">
    <property type="entry name" value="HELICASE_CTER"/>
    <property type="match status" value="1"/>
</dbReference>
<dbReference type="SMART" id="SM00487">
    <property type="entry name" value="DEXDc"/>
    <property type="match status" value="1"/>
</dbReference>
<evidence type="ECO:0000256" key="2">
    <source>
        <dbReference type="ARBA" id="ARBA00022801"/>
    </source>
</evidence>
<dbReference type="Proteomes" id="UP000052013">
    <property type="component" value="Unassembled WGS sequence"/>
</dbReference>
<dbReference type="InterPro" id="IPR004589">
    <property type="entry name" value="DNA_helicase_ATP-dep_RecQ"/>
</dbReference>
<evidence type="ECO:0000256" key="7">
    <source>
        <dbReference type="ARBA" id="ARBA00044550"/>
    </source>
</evidence>
<dbReference type="AlphaFoldDB" id="A0A0R1S5E3"/>
<dbReference type="Pfam" id="PF00271">
    <property type="entry name" value="Helicase_C"/>
    <property type="match status" value="1"/>
</dbReference>
<dbReference type="PANTHER" id="PTHR13710">
    <property type="entry name" value="DNA HELICASE RECQ FAMILY MEMBER"/>
    <property type="match status" value="1"/>
</dbReference>
<dbReference type="PROSITE" id="PS51192">
    <property type="entry name" value="HELICASE_ATP_BIND_1"/>
    <property type="match status" value="1"/>
</dbReference>
<keyword evidence="5" id="KW-0238">DNA-binding</keyword>
<evidence type="ECO:0000256" key="1">
    <source>
        <dbReference type="ARBA" id="ARBA00022741"/>
    </source>
</evidence>
<organism evidence="10 11">
    <name type="scientific">Lentilactobacillus diolivorans DSM 14421</name>
    <dbReference type="NCBI Taxonomy" id="1423739"/>
    <lineage>
        <taxon>Bacteria</taxon>
        <taxon>Bacillati</taxon>
        <taxon>Bacillota</taxon>
        <taxon>Bacilli</taxon>
        <taxon>Lactobacillales</taxon>
        <taxon>Lactobacillaceae</taxon>
        <taxon>Lentilactobacillus</taxon>
    </lineage>
</organism>
<dbReference type="Pfam" id="PF00270">
    <property type="entry name" value="DEAD"/>
    <property type="match status" value="1"/>
</dbReference>
<evidence type="ECO:0000256" key="4">
    <source>
        <dbReference type="ARBA" id="ARBA00022840"/>
    </source>
</evidence>
<dbReference type="Pfam" id="PF16124">
    <property type="entry name" value="RecQ_Zn_bind"/>
    <property type="match status" value="1"/>
</dbReference>
<evidence type="ECO:0000256" key="3">
    <source>
        <dbReference type="ARBA" id="ARBA00022806"/>
    </source>
</evidence>
<dbReference type="EMBL" id="AZEY01000093">
    <property type="protein sequence ID" value="KRL64237.1"/>
    <property type="molecule type" value="Genomic_DNA"/>
</dbReference>
<dbReference type="Gene3D" id="3.40.50.300">
    <property type="entry name" value="P-loop containing nucleotide triphosphate hydrolases"/>
    <property type="match status" value="2"/>
</dbReference>
<dbReference type="GO" id="GO:0003677">
    <property type="term" value="F:DNA binding"/>
    <property type="evidence" value="ECO:0007669"/>
    <property type="project" value="UniProtKB-KW"/>
</dbReference>
<dbReference type="PANTHER" id="PTHR13710:SF84">
    <property type="entry name" value="ATP-DEPENDENT DNA HELICASE RECS-RELATED"/>
    <property type="match status" value="1"/>
</dbReference>
<dbReference type="RefSeq" id="WP_057865693.1">
    <property type="nucleotide sequence ID" value="NZ_AZEY01000093.1"/>
</dbReference>
<dbReference type="InterPro" id="IPR002464">
    <property type="entry name" value="DNA/RNA_helicase_DEAH_CS"/>
</dbReference>
<keyword evidence="2" id="KW-0378">Hydrolase</keyword>
<gene>
    <name evidence="10" type="ORF">FC85_GL001252</name>
</gene>
<proteinExistence type="predicted"/>
<dbReference type="InterPro" id="IPR014001">
    <property type="entry name" value="Helicase_ATP-bd"/>
</dbReference>
<evidence type="ECO:0000313" key="10">
    <source>
        <dbReference type="EMBL" id="KRL64237.1"/>
    </source>
</evidence>
<evidence type="ECO:0000313" key="11">
    <source>
        <dbReference type="Proteomes" id="UP000052013"/>
    </source>
</evidence>
<evidence type="ECO:0000259" key="9">
    <source>
        <dbReference type="PROSITE" id="PS51194"/>
    </source>
</evidence>
<dbReference type="GO" id="GO:0006310">
    <property type="term" value="P:DNA recombination"/>
    <property type="evidence" value="ECO:0007669"/>
    <property type="project" value="InterPro"/>
</dbReference>
<evidence type="ECO:0000256" key="6">
    <source>
        <dbReference type="ARBA" id="ARBA00044535"/>
    </source>
</evidence>
<dbReference type="GO" id="GO:0016787">
    <property type="term" value="F:hydrolase activity"/>
    <property type="evidence" value="ECO:0007669"/>
    <property type="project" value="UniProtKB-KW"/>
</dbReference>
<dbReference type="PROSITE" id="PS00690">
    <property type="entry name" value="DEAH_ATP_HELICASE"/>
    <property type="match status" value="1"/>
</dbReference>
<dbReference type="GO" id="GO:0030894">
    <property type="term" value="C:replisome"/>
    <property type="evidence" value="ECO:0007669"/>
    <property type="project" value="TreeGrafter"/>
</dbReference>
<dbReference type="SUPFAM" id="SSF52540">
    <property type="entry name" value="P-loop containing nucleoside triphosphate hydrolases"/>
    <property type="match status" value="1"/>
</dbReference>